<feature type="region of interest" description="Disordered" evidence="4">
    <location>
        <begin position="1068"/>
        <end position="1132"/>
    </location>
</feature>
<evidence type="ECO:0000256" key="1">
    <source>
        <dbReference type="ARBA" id="ARBA00004245"/>
    </source>
</evidence>
<feature type="compositionally biased region" description="Polar residues" evidence="4">
    <location>
        <begin position="827"/>
        <end position="838"/>
    </location>
</feature>
<protein>
    <recommendedName>
        <fullName evidence="5">GAR domain-containing protein</fullName>
    </recommendedName>
</protein>
<feature type="compositionally biased region" description="Polar residues" evidence="4">
    <location>
        <begin position="1"/>
        <end position="10"/>
    </location>
</feature>
<feature type="compositionally biased region" description="Polar residues" evidence="4">
    <location>
        <begin position="1069"/>
        <end position="1092"/>
    </location>
</feature>
<evidence type="ECO:0000313" key="7">
    <source>
        <dbReference type="Proteomes" id="UP000800041"/>
    </source>
</evidence>
<feature type="compositionally biased region" description="Polar residues" evidence="4">
    <location>
        <begin position="913"/>
        <end position="928"/>
    </location>
</feature>
<evidence type="ECO:0000256" key="4">
    <source>
        <dbReference type="SAM" id="MobiDB-lite"/>
    </source>
</evidence>
<organism evidence="6 7">
    <name type="scientific">Aulographum hederae CBS 113979</name>
    <dbReference type="NCBI Taxonomy" id="1176131"/>
    <lineage>
        <taxon>Eukaryota</taxon>
        <taxon>Fungi</taxon>
        <taxon>Dikarya</taxon>
        <taxon>Ascomycota</taxon>
        <taxon>Pezizomycotina</taxon>
        <taxon>Dothideomycetes</taxon>
        <taxon>Pleosporomycetidae</taxon>
        <taxon>Aulographales</taxon>
        <taxon>Aulographaceae</taxon>
    </lineage>
</organism>
<feature type="region of interest" description="Disordered" evidence="4">
    <location>
        <begin position="427"/>
        <end position="450"/>
    </location>
</feature>
<dbReference type="PROSITE" id="PS51460">
    <property type="entry name" value="GAR"/>
    <property type="match status" value="1"/>
</dbReference>
<feature type="region of interest" description="Disordered" evidence="4">
    <location>
        <begin position="1149"/>
        <end position="1202"/>
    </location>
</feature>
<comment type="subcellular location">
    <subcellularLocation>
        <location evidence="1">Cytoplasm</location>
        <location evidence="1">Cytoskeleton</location>
    </subcellularLocation>
</comment>
<evidence type="ECO:0000256" key="2">
    <source>
        <dbReference type="ARBA" id="ARBA00022490"/>
    </source>
</evidence>
<keyword evidence="2" id="KW-0963">Cytoplasm</keyword>
<feature type="compositionally biased region" description="Polar residues" evidence="4">
    <location>
        <begin position="747"/>
        <end position="760"/>
    </location>
</feature>
<dbReference type="SUPFAM" id="SSF143575">
    <property type="entry name" value="GAS2 domain-like"/>
    <property type="match status" value="1"/>
</dbReference>
<dbReference type="OrthoDB" id="5409589at2759"/>
<dbReference type="GO" id="GO:0005856">
    <property type="term" value="C:cytoskeleton"/>
    <property type="evidence" value="ECO:0007669"/>
    <property type="project" value="UniProtKB-SubCell"/>
</dbReference>
<feature type="compositionally biased region" description="Low complexity" evidence="4">
    <location>
        <begin position="786"/>
        <end position="797"/>
    </location>
</feature>
<feature type="compositionally biased region" description="Basic and acidic residues" evidence="4">
    <location>
        <begin position="1163"/>
        <end position="1174"/>
    </location>
</feature>
<dbReference type="Proteomes" id="UP000800041">
    <property type="component" value="Unassembled WGS sequence"/>
</dbReference>
<feature type="region of interest" description="Disordered" evidence="4">
    <location>
        <begin position="1025"/>
        <end position="1048"/>
    </location>
</feature>
<keyword evidence="3" id="KW-0206">Cytoskeleton</keyword>
<dbReference type="Pfam" id="PF02187">
    <property type="entry name" value="GAS2"/>
    <property type="match status" value="1"/>
</dbReference>
<feature type="compositionally biased region" description="Polar residues" evidence="4">
    <location>
        <begin position="892"/>
        <end position="903"/>
    </location>
</feature>
<evidence type="ECO:0000313" key="6">
    <source>
        <dbReference type="EMBL" id="KAF1991351.1"/>
    </source>
</evidence>
<feature type="compositionally biased region" description="Low complexity" evidence="4">
    <location>
        <begin position="1033"/>
        <end position="1048"/>
    </location>
</feature>
<dbReference type="InterPro" id="IPR036534">
    <property type="entry name" value="GAR_dom_sf"/>
</dbReference>
<feature type="compositionally biased region" description="Basic residues" evidence="4">
    <location>
        <begin position="18"/>
        <end position="32"/>
    </location>
</feature>
<feature type="region of interest" description="Disordered" evidence="4">
    <location>
        <begin position="378"/>
        <end position="400"/>
    </location>
</feature>
<feature type="region of interest" description="Disordered" evidence="4">
    <location>
        <begin position="653"/>
        <end position="967"/>
    </location>
</feature>
<evidence type="ECO:0000256" key="3">
    <source>
        <dbReference type="ARBA" id="ARBA00023212"/>
    </source>
</evidence>
<sequence>MDHLTKTTTFDPPASSLRRTKSRSPARPHRTKTRDDQLRVRPLSPTTVIRAFANGGPSGGLADITDDAMLLGAVENASASEKELAMRVARAAQRLRSWCREIEEWGWSGGYDVPDDKTREAGWKTRIAQARAQRGDHARDADATELEFWGSLPAILVAAYEERLDEISGQIDELEMDELKETAWAIHTDLSRPSSSYSTTSVPRLSFIDDFSLLVTRTLLETLPRHSDLYDYINTWTMRLAVLREASGFLNNLHLVERAIELGRDAIVAPDMQNYSKEALDADKHTIDTIKVVLQDKVADLAVQLDKMLNAVEGYEDSLPDRWIEEFERLEVEYSNWVADSQERLIQSEVKLAVDEELKASADAQRERQLLEKEDLKASELRGDGSPGKQVVRPGDSLKEGLVPSLDASKITSDCAVQKDVHANGATLTAMDESSRSQPHSSEDGRFMEPTAISDAPAPALQEKDFNFELHQEKSSTSPTPAAPTLDEGSRPKYSGAWLTEPSQDGQPVTTATLADMVVPEEASDIAEKETLEGHPPDTSAEPSPIEAARDSGIEVPPTVLRPITNGSKINLTISTNEVPVDAAKGDVDGNMTDSPGSVDISRPPTPLTPLNVKLPDSPLAVPTEDTLDLEQNKENIYIGDDAAEENKENIFITDDAPEESTAEKNRADPSVVRRASLASVKSFSRDSVKSINITRNNSTTSLPMSPSRIITQENEPFPPVPGLARRDSSRFGPSSPIEDTVEEAGKNNSENASPVTPTTPVFEDDSGHPADNGFASTESKAKFQPDSPTDPLLDSPSVRKTRTAPSPRAPLNAVMAKRRGKPDGHATSSADNSNYLTPETAASKRGVPEDELERQISDILTTIPAHIRLYSHSTKGTPKEVKSGRLGTKPANDTSTPKQNTPHAFLRAGAKTRNQTPEPASRPQTPGITLIPAPASEQAGGGGARRKSANSSSNGDPEIKLYHLSQPGKDKPIKLFVRRVGENGERVMVRVGGGWADLGEYLRQYVEHHGRRAVSGAAGGVEVVGLSEDGGSPSSNTAENSNSNSKSGTAFSATAMAYKSDLGMPLSLSGNNNKVTSTPASGTWSRSTTPAPGQEATPLSGASQRSRKSSYAGAGEEVGLMGPNKKKGDLSGEKLEWIEDMVERARRVSGTVGVSGGGNGSARKEKEKERTVEEKDEIGSLGKAGSSRRVFLKGGALSGSE</sequence>
<evidence type="ECO:0000259" key="5">
    <source>
        <dbReference type="PROSITE" id="PS51460"/>
    </source>
</evidence>
<proteinExistence type="predicted"/>
<feature type="region of interest" description="Disordered" evidence="4">
    <location>
        <begin position="1"/>
        <end position="37"/>
    </location>
</feature>
<feature type="domain" description="GAR" evidence="5">
    <location>
        <begin position="926"/>
        <end position="1010"/>
    </location>
</feature>
<dbReference type="GO" id="GO:0008017">
    <property type="term" value="F:microtubule binding"/>
    <property type="evidence" value="ECO:0007669"/>
    <property type="project" value="InterPro"/>
</dbReference>
<dbReference type="InterPro" id="IPR003108">
    <property type="entry name" value="GAR_dom"/>
</dbReference>
<feature type="region of interest" description="Disordered" evidence="4">
    <location>
        <begin position="583"/>
        <end position="620"/>
    </location>
</feature>
<gene>
    <name evidence="6" type="ORF">K402DRAFT_416667</name>
</gene>
<keyword evidence="7" id="KW-1185">Reference proteome</keyword>
<feature type="region of interest" description="Disordered" evidence="4">
    <location>
        <begin position="471"/>
        <end position="564"/>
    </location>
</feature>
<dbReference type="EMBL" id="ML977139">
    <property type="protein sequence ID" value="KAF1991351.1"/>
    <property type="molecule type" value="Genomic_DNA"/>
</dbReference>
<reference evidence="6" key="1">
    <citation type="journal article" date="2020" name="Stud. Mycol.">
        <title>101 Dothideomycetes genomes: a test case for predicting lifestyles and emergence of pathogens.</title>
        <authorList>
            <person name="Haridas S."/>
            <person name="Albert R."/>
            <person name="Binder M."/>
            <person name="Bloem J."/>
            <person name="Labutti K."/>
            <person name="Salamov A."/>
            <person name="Andreopoulos B."/>
            <person name="Baker S."/>
            <person name="Barry K."/>
            <person name="Bills G."/>
            <person name="Bluhm B."/>
            <person name="Cannon C."/>
            <person name="Castanera R."/>
            <person name="Culley D."/>
            <person name="Daum C."/>
            <person name="Ezra D."/>
            <person name="Gonzalez J."/>
            <person name="Henrissat B."/>
            <person name="Kuo A."/>
            <person name="Liang C."/>
            <person name="Lipzen A."/>
            <person name="Lutzoni F."/>
            <person name="Magnuson J."/>
            <person name="Mondo S."/>
            <person name="Nolan M."/>
            <person name="Ohm R."/>
            <person name="Pangilinan J."/>
            <person name="Park H.-J."/>
            <person name="Ramirez L."/>
            <person name="Alfaro M."/>
            <person name="Sun H."/>
            <person name="Tritt A."/>
            <person name="Yoshinaga Y."/>
            <person name="Zwiers L.-H."/>
            <person name="Turgeon B."/>
            <person name="Goodwin S."/>
            <person name="Spatafora J."/>
            <person name="Crous P."/>
            <person name="Grigoriev I."/>
        </authorList>
    </citation>
    <scope>NUCLEOTIDE SEQUENCE</scope>
    <source>
        <strain evidence="6">CBS 113979</strain>
    </source>
</reference>
<feature type="compositionally biased region" description="Polar residues" evidence="4">
    <location>
        <begin position="501"/>
        <end position="513"/>
    </location>
</feature>
<feature type="compositionally biased region" description="Basic and acidic residues" evidence="4">
    <location>
        <begin position="526"/>
        <end position="536"/>
    </location>
</feature>
<dbReference type="Gene3D" id="3.30.920.20">
    <property type="entry name" value="Gas2-like domain"/>
    <property type="match status" value="1"/>
</dbReference>
<feature type="compositionally biased region" description="Polar residues" evidence="4">
    <location>
        <begin position="690"/>
        <end position="715"/>
    </location>
</feature>
<dbReference type="AlphaFoldDB" id="A0A6G1HDQ3"/>
<accession>A0A6G1HDQ3</accession>
<name>A0A6G1HDQ3_9PEZI</name>